<organism evidence="3 4">
    <name type="scientific">Acidocella aquatica</name>
    <dbReference type="NCBI Taxonomy" id="1922313"/>
    <lineage>
        <taxon>Bacteria</taxon>
        <taxon>Pseudomonadati</taxon>
        <taxon>Pseudomonadota</taxon>
        <taxon>Alphaproteobacteria</taxon>
        <taxon>Acetobacterales</taxon>
        <taxon>Acidocellaceae</taxon>
        <taxon>Acidocella</taxon>
    </lineage>
</organism>
<sequence>MTVSPEAARAAAVRWAEAVYAYVVRHGTFDVPGLNRPASDADEDDLFEPGQGELHDLSMAWLDLADGVPDAALLARTRQGADLTTILDALAAAVLARDAGRAEVALAFERLLAVQLETVRRREATSAAGLSLDAVARGLDDAMRSRAWPQRVRTLFETLRAQVSGGRLAEDPGLERLVQRIHALRAKTVAQGCTEQEALAAAEKVAELLDRHGLSLNELEFKSQPCEGIGIQTNRRRAAPIDACIPGVAAFFDCRVWQERAEDAPLRYIFFGLRGDVAAAQYLYEMVERAFETETDAFRASDVYFAMAGERRSATNSFQTGLAQGIAGKLQSMRAARDAVIRSASGRDLVPVKAAMVDEEMEKLGLSLTRRVLSRAKSVLTDAFQAGQVAGERFELSPAITRAA</sequence>
<evidence type="ECO:0008006" key="5">
    <source>
        <dbReference type="Google" id="ProtNLM"/>
    </source>
</evidence>
<comment type="caution">
    <text evidence="3">The sequence shown here is derived from an EMBL/GenBank/DDBJ whole genome shotgun (WGS) entry which is preliminary data.</text>
</comment>
<dbReference type="InterPro" id="IPR055592">
    <property type="entry name" value="DUF7168"/>
</dbReference>
<proteinExistence type="predicted"/>
<evidence type="ECO:0000259" key="2">
    <source>
        <dbReference type="Pfam" id="PF23771"/>
    </source>
</evidence>
<dbReference type="RefSeq" id="WP_284257104.1">
    <property type="nucleotide sequence ID" value="NZ_BSOS01000022.1"/>
</dbReference>
<evidence type="ECO:0000313" key="3">
    <source>
        <dbReference type="EMBL" id="GLR66417.1"/>
    </source>
</evidence>
<protein>
    <recommendedName>
        <fullName evidence="5">DUF2786 domain-containing protein</fullName>
    </recommendedName>
</protein>
<dbReference type="Pfam" id="PF10979">
    <property type="entry name" value="DUF2786"/>
    <property type="match status" value="1"/>
</dbReference>
<name>A0ABQ6A543_9PROT</name>
<feature type="domain" description="DUF2786" evidence="1">
    <location>
        <begin position="176"/>
        <end position="215"/>
    </location>
</feature>
<evidence type="ECO:0000313" key="4">
    <source>
        <dbReference type="Proteomes" id="UP001156641"/>
    </source>
</evidence>
<dbReference type="Proteomes" id="UP001156641">
    <property type="component" value="Unassembled WGS sequence"/>
</dbReference>
<reference evidence="4" key="1">
    <citation type="journal article" date="2019" name="Int. J. Syst. Evol. Microbiol.">
        <title>The Global Catalogue of Microorganisms (GCM) 10K type strain sequencing project: providing services to taxonomists for standard genome sequencing and annotation.</title>
        <authorList>
            <consortium name="The Broad Institute Genomics Platform"/>
            <consortium name="The Broad Institute Genome Sequencing Center for Infectious Disease"/>
            <person name="Wu L."/>
            <person name="Ma J."/>
        </authorList>
    </citation>
    <scope>NUCLEOTIDE SEQUENCE [LARGE SCALE GENOMIC DNA]</scope>
    <source>
        <strain evidence="4">NBRC 112502</strain>
    </source>
</reference>
<dbReference type="EMBL" id="BSOS01000022">
    <property type="protein sequence ID" value="GLR66417.1"/>
    <property type="molecule type" value="Genomic_DNA"/>
</dbReference>
<dbReference type="InterPro" id="IPR024498">
    <property type="entry name" value="DUF2786"/>
</dbReference>
<accession>A0ABQ6A543</accession>
<gene>
    <name evidence="3" type="ORF">GCM10010909_10970</name>
</gene>
<dbReference type="Pfam" id="PF23771">
    <property type="entry name" value="DUF7168"/>
    <property type="match status" value="1"/>
</dbReference>
<keyword evidence="4" id="KW-1185">Reference proteome</keyword>
<evidence type="ECO:0000259" key="1">
    <source>
        <dbReference type="Pfam" id="PF10979"/>
    </source>
</evidence>
<feature type="domain" description="DUF7168" evidence="2">
    <location>
        <begin position="231"/>
        <end position="340"/>
    </location>
</feature>